<dbReference type="PANTHER" id="PTHR43326">
    <property type="entry name" value="METHIONYL-TRNA SYNTHETASE"/>
    <property type="match status" value="1"/>
</dbReference>
<proteinExistence type="inferred from homology"/>
<reference evidence="9 10" key="1">
    <citation type="submission" date="2019-01" db="EMBL/GenBank/DDBJ databases">
        <title>Lacunisphaera sp. strain TWA-58.</title>
        <authorList>
            <person name="Chen W.-M."/>
        </authorList>
    </citation>
    <scope>NUCLEOTIDE SEQUENCE [LARGE SCALE GENOMIC DNA]</scope>
    <source>
        <strain evidence="9 10">TWA-58</strain>
    </source>
</reference>
<protein>
    <recommendedName>
        <fullName evidence="1">methionine--tRNA ligase</fullName>
        <ecNumber evidence="1">6.1.1.10</ecNumber>
    </recommendedName>
</protein>
<sequence>MPRFYITTAIDYVNGSPHLGHAYEKVLTDVIARFRRMMGDEVHFLTGVDEHGQKVQASARKRGIPPQQFCDEVSQEFRGLLPRLTITNDDFIRTTEERHKKVVRDILQQLFQKGEIYKSEYKGFYSTRQEQFLQDKDRNPDGSWPEIFGEVTEIVESNYFFKLKQYQDWLVQFLTDNPDFIFPAYRQKQVLEFLKEPLNDLCISRPKERLEWGIPMPFDDGYVTYVWFDALLNYYSAVVDRPEVWREAHHVIGKDILVPPHAVYWPIMLKAAGIPLPKGIIAHGWWLQRGAKMSKSTGNALNPLDLVSEFGADAFRYFLIREMNVGQDSDFTREQFLVRYNSELANNLGNLVNRTLNMTTRFAGGVIPAAEAGDELDANLRALWDKTRDEFIPLCEGHQFHTALERAMVFLTETNAYIEKRAPWKLGKSAEARDQALLRTSLATMAEALRLAVALIQHVIPTSTQKINAVLGYEPGAVWRDELVWGGKLAGRKVAESLVLFPRPTPPAAPAPVPKK</sequence>
<accession>A0A4Q1CC74</accession>
<evidence type="ECO:0000256" key="3">
    <source>
        <dbReference type="ARBA" id="ARBA00022741"/>
    </source>
</evidence>
<evidence type="ECO:0000256" key="1">
    <source>
        <dbReference type="ARBA" id="ARBA00012838"/>
    </source>
</evidence>
<dbReference type="GO" id="GO:0006431">
    <property type="term" value="P:methionyl-tRNA aminoacylation"/>
    <property type="evidence" value="ECO:0007669"/>
    <property type="project" value="InterPro"/>
</dbReference>
<dbReference type="GO" id="GO:0004825">
    <property type="term" value="F:methionine-tRNA ligase activity"/>
    <property type="evidence" value="ECO:0007669"/>
    <property type="project" value="UniProtKB-EC"/>
</dbReference>
<dbReference type="InterPro" id="IPR033911">
    <property type="entry name" value="MetRS_core"/>
</dbReference>
<keyword evidence="3 7" id="KW-0547">Nucleotide-binding</keyword>
<evidence type="ECO:0000313" key="10">
    <source>
        <dbReference type="Proteomes" id="UP000290218"/>
    </source>
</evidence>
<dbReference type="EMBL" id="SDHX01000001">
    <property type="protein sequence ID" value="RXK56715.1"/>
    <property type="molecule type" value="Genomic_DNA"/>
</dbReference>
<dbReference type="EC" id="6.1.1.10" evidence="1"/>
<dbReference type="Proteomes" id="UP000290218">
    <property type="component" value="Unassembled WGS sequence"/>
</dbReference>
<dbReference type="Gene3D" id="2.170.220.10">
    <property type="match status" value="1"/>
</dbReference>
<dbReference type="RefSeq" id="WP_129048081.1">
    <property type="nucleotide sequence ID" value="NZ_SDHX01000001.1"/>
</dbReference>
<comment type="caution">
    <text evidence="9">The sequence shown here is derived from an EMBL/GenBank/DDBJ whole genome shotgun (WGS) entry which is preliminary data.</text>
</comment>
<dbReference type="InterPro" id="IPR014729">
    <property type="entry name" value="Rossmann-like_a/b/a_fold"/>
</dbReference>
<keyword evidence="6 7" id="KW-0030">Aminoacyl-tRNA synthetase</keyword>
<evidence type="ECO:0000313" key="9">
    <source>
        <dbReference type="EMBL" id="RXK56715.1"/>
    </source>
</evidence>
<dbReference type="Gene3D" id="1.10.730.10">
    <property type="entry name" value="Isoleucyl-tRNA Synthetase, Domain 1"/>
    <property type="match status" value="1"/>
</dbReference>
<evidence type="ECO:0000256" key="6">
    <source>
        <dbReference type="ARBA" id="ARBA00023146"/>
    </source>
</evidence>
<keyword evidence="5 7" id="KW-0648">Protein biosynthesis</keyword>
<evidence type="ECO:0000259" key="8">
    <source>
        <dbReference type="Pfam" id="PF09334"/>
    </source>
</evidence>
<comment type="similarity">
    <text evidence="7">Belongs to the class-I aminoacyl-tRNA synthetase family.</text>
</comment>
<name>A0A4Q1CC74_9BACT</name>
<dbReference type="PANTHER" id="PTHR43326:SF1">
    <property type="entry name" value="METHIONINE--TRNA LIGASE, MITOCHONDRIAL"/>
    <property type="match status" value="1"/>
</dbReference>
<keyword evidence="10" id="KW-1185">Reference proteome</keyword>
<feature type="domain" description="Methionyl/Leucyl tRNA synthetase" evidence="8">
    <location>
        <begin position="150"/>
        <end position="356"/>
    </location>
</feature>
<feature type="domain" description="Methionyl/Leucyl tRNA synthetase" evidence="8">
    <location>
        <begin position="5"/>
        <end position="136"/>
    </location>
</feature>
<evidence type="ECO:0000256" key="2">
    <source>
        <dbReference type="ARBA" id="ARBA00022598"/>
    </source>
</evidence>
<evidence type="ECO:0000256" key="5">
    <source>
        <dbReference type="ARBA" id="ARBA00022917"/>
    </source>
</evidence>
<evidence type="ECO:0000256" key="7">
    <source>
        <dbReference type="RuleBase" id="RU363039"/>
    </source>
</evidence>
<dbReference type="Pfam" id="PF09334">
    <property type="entry name" value="tRNA-synt_1g"/>
    <property type="match status" value="2"/>
</dbReference>
<keyword evidence="4 7" id="KW-0067">ATP-binding</keyword>
<dbReference type="PRINTS" id="PR01041">
    <property type="entry name" value="TRNASYNTHMET"/>
</dbReference>
<dbReference type="InterPro" id="IPR023457">
    <property type="entry name" value="Met-tRNA_synth_2"/>
</dbReference>
<dbReference type="CDD" id="cd07957">
    <property type="entry name" value="Anticodon_Ia_Met"/>
    <property type="match status" value="1"/>
</dbReference>
<gene>
    <name evidence="9" type="primary">metG</name>
    <name evidence="9" type="ORF">ESB00_12850</name>
</gene>
<dbReference type="Gene3D" id="3.40.50.620">
    <property type="entry name" value="HUPs"/>
    <property type="match status" value="1"/>
</dbReference>
<evidence type="ECO:0000256" key="4">
    <source>
        <dbReference type="ARBA" id="ARBA00022840"/>
    </source>
</evidence>
<dbReference type="SUPFAM" id="SSF47323">
    <property type="entry name" value="Anticodon-binding domain of a subclass of class I aminoacyl-tRNA synthetases"/>
    <property type="match status" value="1"/>
</dbReference>
<dbReference type="InterPro" id="IPR009080">
    <property type="entry name" value="tRNAsynth_Ia_anticodon-bd"/>
</dbReference>
<dbReference type="InterPro" id="IPR015413">
    <property type="entry name" value="Methionyl/Leucyl_tRNA_Synth"/>
</dbReference>
<dbReference type="FunFam" id="2.170.220.10:FF:000003">
    <property type="entry name" value="Methionine--tRNA ligase"/>
    <property type="match status" value="1"/>
</dbReference>
<dbReference type="AlphaFoldDB" id="A0A4Q1CC74"/>
<dbReference type="OrthoDB" id="9810191at2"/>
<dbReference type="InterPro" id="IPR041872">
    <property type="entry name" value="Anticodon_Met"/>
</dbReference>
<dbReference type="NCBIfam" id="NF008900">
    <property type="entry name" value="PRK12267.1"/>
    <property type="match status" value="1"/>
</dbReference>
<dbReference type="CDD" id="cd00814">
    <property type="entry name" value="MetRS_core"/>
    <property type="match status" value="1"/>
</dbReference>
<keyword evidence="2 7" id="KW-0436">Ligase</keyword>
<dbReference type="GO" id="GO:0005524">
    <property type="term" value="F:ATP binding"/>
    <property type="evidence" value="ECO:0007669"/>
    <property type="project" value="UniProtKB-KW"/>
</dbReference>
<organism evidence="9 10">
    <name type="scientific">Oleiharenicola lentus</name>
    <dbReference type="NCBI Taxonomy" id="2508720"/>
    <lineage>
        <taxon>Bacteria</taxon>
        <taxon>Pseudomonadati</taxon>
        <taxon>Verrucomicrobiota</taxon>
        <taxon>Opitutia</taxon>
        <taxon>Opitutales</taxon>
        <taxon>Opitutaceae</taxon>
        <taxon>Oleiharenicola</taxon>
    </lineage>
</organism>
<dbReference type="SUPFAM" id="SSF52374">
    <property type="entry name" value="Nucleotidylyl transferase"/>
    <property type="match status" value="1"/>
</dbReference>